<dbReference type="InterPro" id="IPR012337">
    <property type="entry name" value="RNaseH-like_sf"/>
</dbReference>
<dbReference type="Pfam" id="PF13482">
    <property type="entry name" value="RNase_H_2"/>
    <property type="match status" value="1"/>
</dbReference>
<dbReference type="Gene3D" id="1.10.150.20">
    <property type="entry name" value="5' to 3' exonuclease, C-terminal subdomain"/>
    <property type="match status" value="1"/>
</dbReference>
<evidence type="ECO:0000313" key="2">
    <source>
        <dbReference type="EMBL" id="PSB03989.1"/>
    </source>
</evidence>
<proteinExistence type="predicted"/>
<feature type="domain" description="YprB ribonuclease H-like" evidence="1">
    <location>
        <begin position="308"/>
        <end position="478"/>
    </location>
</feature>
<dbReference type="InterPro" id="IPR038720">
    <property type="entry name" value="YprB_RNase_H-like_dom"/>
</dbReference>
<accession>A0A2T1C6W5</accession>
<dbReference type="EMBL" id="PVWJ01000020">
    <property type="protein sequence ID" value="PSB03989.1"/>
    <property type="molecule type" value="Genomic_DNA"/>
</dbReference>
<comment type="caution">
    <text evidence="2">The sequence shown here is derived from an EMBL/GenBank/DDBJ whole genome shotgun (WGS) entry which is preliminary data.</text>
</comment>
<keyword evidence="3" id="KW-1185">Reference proteome</keyword>
<organism evidence="2 3">
    <name type="scientific">Merismopedia glauca CCAP 1448/3</name>
    <dbReference type="NCBI Taxonomy" id="1296344"/>
    <lineage>
        <taxon>Bacteria</taxon>
        <taxon>Bacillati</taxon>
        <taxon>Cyanobacteriota</taxon>
        <taxon>Cyanophyceae</taxon>
        <taxon>Synechococcales</taxon>
        <taxon>Merismopediaceae</taxon>
        <taxon>Merismopedia</taxon>
    </lineage>
</organism>
<sequence>MLLSAEMLLYFQRCHRRTFLDTYGDLTQKDPLSDFHLRLQQERFAHQQAVLQAQIEQGATLHQKPVYPSQDWQAGAEATQEMMRQGVERIYRGVLTAEVDSDGKLVTLVSAPDLLVKQPGKSYFGDWVYVPIDIHLGKRPKLEYQIVAAYHAYLLSFVQGISSEKAWLILRGKGWYLVNLERSLPQMQEALQASLAMLVHGREPEVFISRQICNLCPWFSSCYQIAKSQEHLSLIPGVSPTRYQSLQKLGLNTAEAIANSDPAQLALEIGLDTAQQLVNQAKSLTNNCAIPRQPHFPANYLPNSPIEIYFDIEAEPDLNLDYLLGVLVVNQEEETQTFHPFFAEKPTDEGSIWEQFIDLVSSYPKAPIFHFSPYEAETVKRLAKLYQTPKGQTRALLARFVDLHKRLHSAVTLPVESYSLKSIARWMGFHWRYPQANGSLCICWYNNWLETGSSSWLDLIVAYNEDDCLATYQIKEWLAGFLQETM</sequence>
<reference evidence="2 3" key="2">
    <citation type="submission" date="2018-03" db="EMBL/GenBank/DDBJ databases">
        <title>The ancient ancestry and fast evolution of plastids.</title>
        <authorList>
            <person name="Moore K.R."/>
            <person name="Magnabosco C."/>
            <person name="Momper L."/>
            <person name="Gold D.A."/>
            <person name="Bosak T."/>
            <person name="Fournier G.P."/>
        </authorList>
    </citation>
    <scope>NUCLEOTIDE SEQUENCE [LARGE SCALE GENOMIC DNA]</scope>
    <source>
        <strain evidence="2 3">CCAP 1448/3</strain>
    </source>
</reference>
<dbReference type="AlphaFoldDB" id="A0A2T1C6W5"/>
<name>A0A2T1C6W5_9CYAN</name>
<dbReference type="OrthoDB" id="9757917at2"/>
<dbReference type="SUPFAM" id="SSF53098">
    <property type="entry name" value="Ribonuclease H-like"/>
    <property type="match status" value="1"/>
</dbReference>
<dbReference type="InterPro" id="IPR019993">
    <property type="entry name" value="RecB_nuclease_TM0106_put"/>
</dbReference>
<dbReference type="Proteomes" id="UP000238762">
    <property type="component" value="Unassembled WGS sequence"/>
</dbReference>
<gene>
    <name evidence="2" type="ORF">C7B64_05975</name>
</gene>
<evidence type="ECO:0000259" key="1">
    <source>
        <dbReference type="Pfam" id="PF13482"/>
    </source>
</evidence>
<protein>
    <submittedName>
        <fullName evidence="2">Recombinase B</fullName>
    </submittedName>
</protein>
<dbReference type="NCBIfam" id="TIGR03491">
    <property type="entry name" value="TM0106 family RecB-like putative nuclease"/>
    <property type="match status" value="1"/>
</dbReference>
<evidence type="ECO:0000313" key="3">
    <source>
        <dbReference type="Proteomes" id="UP000238762"/>
    </source>
</evidence>
<reference evidence="2 3" key="1">
    <citation type="submission" date="2018-02" db="EMBL/GenBank/DDBJ databases">
        <authorList>
            <person name="Cohen D.B."/>
            <person name="Kent A.D."/>
        </authorList>
    </citation>
    <scope>NUCLEOTIDE SEQUENCE [LARGE SCALE GENOMIC DNA]</scope>
    <source>
        <strain evidence="2 3">CCAP 1448/3</strain>
    </source>
</reference>